<dbReference type="GO" id="GO:0000146">
    <property type="term" value="F:microfilament motor activity"/>
    <property type="evidence" value="ECO:0007669"/>
    <property type="project" value="TreeGrafter"/>
</dbReference>
<feature type="coiled-coil region" evidence="1">
    <location>
        <begin position="539"/>
        <end position="608"/>
    </location>
</feature>
<feature type="region of interest" description="Disordered" evidence="2">
    <location>
        <begin position="873"/>
        <end position="1046"/>
    </location>
</feature>
<feature type="compositionally biased region" description="Low complexity" evidence="2">
    <location>
        <begin position="262"/>
        <end position="278"/>
    </location>
</feature>
<feature type="coiled-coil region" evidence="1">
    <location>
        <begin position="411"/>
        <end position="438"/>
    </location>
</feature>
<feature type="compositionally biased region" description="Basic and acidic residues" evidence="2">
    <location>
        <begin position="1019"/>
        <end position="1028"/>
    </location>
</feature>
<protein>
    <submittedName>
        <fullName evidence="4">Uncharacterized protein</fullName>
    </submittedName>
</protein>
<dbReference type="PANTHER" id="PTHR45615:SF40">
    <property type="entry name" value="MYOSIN HEAVY CHAIN, NON-MUSCLE"/>
    <property type="match status" value="1"/>
</dbReference>
<keyword evidence="5" id="KW-1185">Reference proteome</keyword>
<dbReference type="GO" id="GO:0051015">
    <property type="term" value="F:actin filament binding"/>
    <property type="evidence" value="ECO:0007669"/>
    <property type="project" value="TreeGrafter"/>
</dbReference>
<organism evidence="4 5">
    <name type="scientific">Alectoria fallacina</name>
    <dbReference type="NCBI Taxonomy" id="1903189"/>
    <lineage>
        <taxon>Eukaryota</taxon>
        <taxon>Fungi</taxon>
        <taxon>Dikarya</taxon>
        <taxon>Ascomycota</taxon>
        <taxon>Pezizomycotina</taxon>
        <taxon>Lecanoromycetes</taxon>
        <taxon>OSLEUM clade</taxon>
        <taxon>Lecanoromycetidae</taxon>
        <taxon>Lecanorales</taxon>
        <taxon>Lecanorineae</taxon>
        <taxon>Parmeliaceae</taxon>
        <taxon>Alectoria</taxon>
    </lineage>
</organism>
<keyword evidence="3" id="KW-0472">Membrane</keyword>
<keyword evidence="3" id="KW-0812">Transmembrane</keyword>
<sequence>MPARYDPETDNWWGVILTELGLLDPFREENRCYLLVNFLCTFFFALFLCALSLYNAYKNIRNERDEAREDSRKGAYERCDIHIKLRDTENELQDAESDMNEERRDFRNTIQGLDDQHRIDQEEIRSLAQDVWNTESDRDGYSRQVFQVSNENQKLKNDLSEAIYQRDLAEGEGQTLQEDLSEANSQRDIAQAEVQTLQENLAEVNRQLDLARGEVRSLSVQMEPQQGQATSVITTLKAQPKPRHRRTQRPSSLPKPHKKLLLKGPKAAKPSTSSSAGPQSPRNLIGENLSKGYQATLAERDQIIKDLQEQRQHSTVHASAELEQMLGERAPEEIELEASTTVKDQKIRDLEQEKETLTAQIGGMRTDLEKLSDEHGECSGHLHTQLAGKDEEIRNLQAEHATTDKDSVRIIATLRAELGEKEKEVADLEEANGALIAEPAPRAGHCPAAELEESRLAHAQCDENSTSQSSRIGQLVIAKEQLEEMLRVKDGEIQGRVTPLHNELAELQKIHARCAEHDITQGLKLTQLRNANGSLQVINNDLSQQLGTARDEHANLVREGQRVENQNEALLDLQSCSRREIRSLQGQIEALNQTVDHQQQRIQIQETNCPNCQKLREALDEVAKDVEMSDDNTRDEMRREIRAELRSQVADDLRRQIKGEVECEVGEKFRNHYSDQLAHNSKRIREQDRLLLEKDTKLEKAKNDPTVNHAACEKRELNLQSSITKLQQDAKIAQRNNSRLSGDAKHDREQLNHAQTAVENLRHEVETMRADQRRAQSINPLQSKLTACQRELSNMKEDRKKARDNCGTYSNQLSDLRKKHKVLENELAALREKNSLDGDSMMDNGRAGEAAGMQDEQRKAIIALQNEAARLSKELEEQKARDSTQDQAMDEHDTPSGTQSLPADSTGPIVRSGGVSSKSSAQDSDDEADDKPSLPTDGGEKLDDEPEEGEILDTKPASKPASKPARRSGRRIARRPTTTKHILGGGVGMKRRHDECSDGEADDEGEDDRKKMRITVIEDGMHRLKPSEDISVPAQNDQPQEDKDMA</sequence>
<feature type="coiled-coil region" evidence="1">
    <location>
        <begin position="347"/>
        <end position="374"/>
    </location>
</feature>
<feature type="transmembrane region" description="Helical" evidence="3">
    <location>
        <begin position="32"/>
        <end position="54"/>
    </location>
</feature>
<feature type="region of interest" description="Disordered" evidence="2">
    <location>
        <begin position="834"/>
        <end position="854"/>
    </location>
</feature>
<proteinExistence type="predicted"/>
<evidence type="ECO:0000256" key="3">
    <source>
        <dbReference type="SAM" id="Phobius"/>
    </source>
</evidence>
<dbReference type="EMBL" id="CAJPDR010000001">
    <property type="protein sequence ID" value="CAF9902966.1"/>
    <property type="molecule type" value="Genomic_DNA"/>
</dbReference>
<feature type="region of interest" description="Disordered" evidence="2">
    <location>
        <begin position="220"/>
        <end position="286"/>
    </location>
</feature>
<comment type="caution">
    <text evidence="4">The sequence shown here is derived from an EMBL/GenBank/DDBJ whole genome shotgun (WGS) entry which is preliminary data.</text>
</comment>
<feature type="compositionally biased region" description="Acidic residues" evidence="2">
    <location>
        <begin position="997"/>
        <end position="1006"/>
    </location>
</feature>
<dbReference type="GO" id="GO:0005737">
    <property type="term" value="C:cytoplasm"/>
    <property type="evidence" value="ECO:0007669"/>
    <property type="project" value="TreeGrafter"/>
</dbReference>
<accession>A0A8H3E9Q1</accession>
<feature type="compositionally biased region" description="Polar residues" evidence="2">
    <location>
        <begin position="220"/>
        <end position="237"/>
    </location>
</feature>
<dbReference type="GO" id="GO:0032982">
    <property type="term" value="C:myosin filament"/>
    <property type="evidence" value="ECO:0007669"/>
    <property type="project" value="TreeGrafter"/>
</dbReference>
<keyword evidence="3" id="KW-1133">Transmembrane helix</keyword>
<evidence type="ECO:0000313" key="5">
    <source>
        <dbReference type="Proteomes" id="UP000664203"/>
    </source>
</evidence>
<evidence type="ECO:0000313" key="4">
    <source>
        <dbReference type="EMBL" id="CAF9902966.1"/>
    </source>
</evidence>
<keyword evidence="1" id="KW-0175">Coiled coil</keyword>
<reference evidence="4" key="1">
    <citation type="submission" date="2021-03" db="EMBL/GenBank/DDBJ databases">
        <authorList>
            <person name="Tagirdzhanova G."/>
        </authorList>
    </citation>
    <scope>NUCLEOTIDE SEQUENCE</scope>
</reference>
<feature type="compositionally biased region" description="Basic and acidic residues" evidence="2">
    <location>
        <begin position="873"/>
        <end position="894"/>
    </location>
</feature>
<evidence type="ECO:0000256" key="1">
    <source>
        <dbReference type="SAM" id="Coils"/>
    </source>
</evidence>
<dbReference type="OrthoDB" id="6108017at2759"/>
<dbReference type="Proteomes" id="UP000664203">
    <property type="component" value="Unassembled WGS sequence"/>
</dbReference>
<feature type="compositionally biased region" description="Acidic residues" evidence="2">
    <location>
        <begin position="942"/>
        <end position="951"/>
    </location>
</feature>
<evidence type="ECO:0000256" key="2">
    <source>
        <dbReference type="SAM" id="MobiDB-lite"/>
    </source>
</evidence>
<feature type="compositionally biased region" description="Basic residues" evidence="2">
    <location>
        <begin position="964"/>
        <end position="978"/>
    </location>
</feature>
<gene>
    <name evidence="4" type="ORF">ALECFALPRED_000085</name>
</gene>
<dbReference type="GO" id="GO:0016460">
    <property type="term" value="C:myosin II complex"/>
    <property type="evidence" value="ECO:0007669"/>
    <property type="project" value="TreeGrafter"/>
</dbReference>
<dbReference type="PANTHER" id="PTHR45615">
    <property type="entry name" value="MYOSIN HEAVY CHAIN, NON-MUSCLE"/>
    <property type="match status" value="1"/>
</dbReference>
<dbReference type="AlphaFoldDB" id="A0A8H3E9Q1"/>
<name>A0A8H3E9Q1_9LECA</name>
<feature type="coiled-coil region" evidence="1">
    <location>
        <begin position="50"/>
        <end position="105"/>
    </location>
</feature>